<protein>
    <submittedName>
        <fullName evidence="3">Protein preli-like</fullName>
    </submittedName>
</protein>
<dbReference type="InterPro" id="IPR006797">
    <property type="entry name" value="PRELI/MSF1_dom"/>
</dbReference>
<evidence type="ECO:0000259" key="1">
    <source>
        <dbReference type="PROSITE" id="PS50904"/>
    </source>
</evidence>
<accession>A0A6P4IEC3</accession>
<dbReference type="Pfam" id="PF04707">
    <property type="entry name" value="PRELI"/>
    <property type="match status" value="1"/>
</dbReference>
<gene>
    <name evidence="3" type="primary">prel</name>
</gene>
<dbReference type="Proteomes" id="UP001652661">
    <property type="component" value="Chromosome 2R"/>
</dbReference>
<dbReference type="RefSeq" id="XP_017027277.1">
    <property type="nucleotide sequence ID" value="XM_017171788.3"/>
</dbReference>
<reference evidence="3" key="2">
    <citation type="submission" date="2025-08" db="UniProtKB">
        <authorList>
            <consortium name="RefSeq"/>
        </authorList>
    </citation>
    <scope>IDENTIFICATION</scope>
    <source>
        <strain evidence="3">14028-0561.14</strain>
        <tissue evidence="3">Whole fly</tissue>
    </source>
</reference>
<dbReference type="OrthoDB" id="341300at2759"/>
<reference evidence="2" key="1">
    <citation type="submission" date="2025-05" db="UniProtKB">
        <authorList>
            <consortium name="RefSeq"/>
        </authorList>
    </citation>
    <scope>NUCLEOTIDE SEQUENCE [LARGE SCALE GENOMIC DNA]</scope>
    <source>
        <strain evidence="2">14028-0561.14</strain>
    </source>
</reference>
<name>A0A6P4IEC3_DROKI</name>
<organism evidence="2 3">
    <name type="scientific">Drosophila kikkawai</name>
    <name type="common">Fruit fly</name>
    <dbReference type="NCBI Taxonomy" id="30033"/>
    <lineage>
        <taxon>Eukaryota</taxon>
        <taxon>Metazoa</taxon>
        <taxon>Ecdysozoa</taxon>
        <taxon>Arthropoda</taxon>
        <taxon>Hexapoda</taxon>
        <taxon>Insecta</taxon>
        <taxon>Pterygota</taxon>
        <taxon>Neoptera</taxon>
        <taxon>Endopterygota</taxon>
        <taxon>Diptera</taxon>
        <taxon>Brachycera</taxon>
        <taxon>Muscomorpha</taxon>
        <taxon>Ephydroidea</taxon>
        <taxon>Drosophilidae</taxon>
        <taxon>Drosophila</taxon>
        <taxon>Sophophora</taxon>
    </lineage>
</organism>
<feature type="domain" description="PRELI/MSF1" evidence="1">
    <location>
        <begin position="5"/>
        <end position="171"/>
    </location>
</feature>
<dbReference type="AlphaFoldDB" id="A0A6P4IEC3"/>
<keyword evidence="2" id="KW-1185">Reference proteome</keyword>
<dbReference type="GO" id="GO:0005758">
    <property type="term" value="C:mitochondrial intermembrane space"/>
    <property type="evidence" value="ECO:0007669"/>
    <property type="project" value="InterPro"/>
</dbReference>
<dbReference type="PANTHER" id="PTHR11158">
    <property type="entry name" value="MSF1/PX19 RELATED"/>
    <property type="match status" value="1"/>
</dbReference>
<dbReference type="PROSITE" id="PS50904">
    <property type="entry name" value="PRELI_MSF1"/>
    <property type="match status" value="1"/>
</dbReference>
<evidence type="ECO:0000313" key="2">
    <source>
        <dbReference type="Proteomes" id="UP001652661"/>
    </source>
</evidence>
<sequence length="236" mass="26492">MVVTASTCRTETVFDYSWKDVVVAYWNRYPNPYSTHVLTEDTISREVRDGKLRSRRLLSKTNPVPRWGARFYNNLPVKIVEDSVLDPVKKTLTTYTRNLGMKKIMNVEEIVVYSEQPDGSTLAERRAFVSSQVLGFSRAIRAFGLERFKSNGVKAFNGFNHVLRRMFPHSHLGGQHHQPAIAAPSDLSVATSTTATSSISSHSSSTTDRLKGATKVGYEFFKSHASKIAQLFSVKN</sequence>
<dbReference type="InterPro" id="IPR037365">
    <property type="entry name" value="Slowmo/Ups"/>
</dbReference>
<evidence type="ECO:0000313" key="3">
    <source>
        <dbReference type="RefSeq" id="XP_017027277.1"/>
    </source>
</evidence>
<dbReference type="OMA" id="WNLNHTK"/>
<proteinExistence type="predicted"/>